<sequence length="959" mass="107901">MATTDLCYTLVHQDDATEQPTLQDFQRALEKGSDEVRIQTMQKLLIIMLNGDPMEKLLLHVIRFVLPSKNKQLKKLLHFYWEICPKTKPDGKLKEEFILVCNALRNDLQHPNEYIRGATLRFLCKIREAEVLEPLIASVRACLEHRHSYVRKNAVFAIGSIYRHFDFLFPDAPEVIQNFLAGEADMSCRRNAFVVLCNIDRPLAVEYLLQVFPLVPQFDELLQLAVLELIRKDSKANSVNKGAYIRCVSELLTAASHSVKYEAANILMVLTSNPAAVKAAATCYIDLVVKESDNNVKLIVLDRLDNLLSKQDRMLDDLVMDILRVLSSPDIDVRRKALRIAMSLVSSRNVQEVILFLKKELVKTHDQEYEKNTEYRQLLIQSIHSCAVKFSEVAANVVHVLMEFLGDSNNPSAVDVVSFVREVMEKFPSLRRSVLDKLLETFMDMKSGKVFRGALWIIGEYCQDAQEIDEAWQQIRSALGEIPILASEQRLLESAEDEEQQENEKKEENNTKSVPSGNAAPRRILPDGTYATESSYTVQPSSSAKLDAVKSASKPPLRALLLVNGDYFLGTVLSTTLTKLALRYSTLVSDAAAVNARRAEAMLIMTSIIRVGQSQFVTHNIDEDSYDRIMQDIRVVGNRQHEKIIDKVYLEDSRNAFAKQIQAEEKRAAAEKEKDKAVEVQVDDAIVFRQFSKKTNDTGVDEYEQDLVRATGTLDAKDDLMSKLSRIVQLTGFSDSVYAEAVVNVHQYDILMDVLIVNQTAETLQNLTVEFATLGDLKLVDRPVTHNLAPHSFLTVKAPIKVSSTETGVIFGNIVYDSNTANENSSVVVLNDIHIDIMDYINPAYCTETQFRNMWSEFEWENKVNVNTNISDLRVYLKHIMDSTNMSCLTPEKQLEGDCGFLSANMYARSIFGEDALANLSIEKPGEGPIAGHIRIRSKTQGIALSLGDKITLAQKAAA</sequence>
<feature type="domain" description="Clathrin/coatomer adaptor adaptin-like N-terminal" evidence="16">
    <location>
        <begin position="21"/>
        <end position="512"/>
    </location>
</feature>
<comment type="subunit">
    <text evidence="2 14">Oligomeric complex that consists of at least the alpha, beta, beta', gamma, delta, epsilon and zeta subunits.</text>
</comment>
<evidence type="ECO:0000256" key="15">
    <source>
        <dbReference type="SAM" id="MobiDB-lite"/>
    </source>
</evidence>
<keyword evidence="9 14" id="KW-0333">Golgi apparatus</keyword>
<name>A0A8H7S7I2_9FUNG</name>
<dbReference type="EMBL" id="JAEPRB010000046">
    <property type="protein sequence ID" value="KAG2224237.1"/>
    <property type="molecule type" value="Genomic_DNA"/>
</dbReference>
<keyword evidence="4 14" id="KW-0813">Transport</keyword>
<comment type="function">
    <text evidence="12 14">The coatomer is a cytosolic protein complex that binds to dilysine motifs and reversibly associates with Golgi non-clathrin-coated vesicles, which further mediate biosynthetic protein transport from the ER, via the Golgi up to the trans Golgi network. Coatomer complex is required for budding from Golgi membranes, and is essential for the retrograde Golgi-to-ER transport of dilysine-tagged proteins.</text>
</comment>
<dbReference type="Pfam" id="PF14806">
    <property type="entry name" value="Coatomer_b_Cpla"/>
    <property type="match status" value="1"/>
</dbReference>
<evidence type="ECO:0000256" key="13">
    <source>
        <dbReference type="ARBA" id="ARBA00030841"/>
    </source>
</evidence>
<evidence type="ECO:0000256" key="14">
    <source>
        <dbReference type="PIRNR" id="PIRNR005727"/>
    </source>
</evidence>
<evidence type="ECO:0000256" key="4">
    <source>
        <dbReference type="ARBA" id="ARBA00022448"/>
    </source>
</evidence>
<evidence type="ECO:0000256" key="1">
    <source>
        <dbReference type="ARBA" id="ARBA00004255"/>
    </source>
</evidence>
<evidence type="ECO:0000256" key="12">
    <source>
        <dbReference type="ARBA" id="ARBA00025536"/>
    </source>
</evidence>
<proteinExistence type="predicted"/>
<protein>
    <recommendedName>
        <fullName evidence="3 14">Coatomer subunit beta</fullName>
    </recommendedName>
    <alternativeName>
        <fullName evidence="13 14">Beta-coat protein</fullName>
    </alternativeName>
</protein>
<dbReference type="InterPro" id="IPR002553">
    <property type="entry name" value="Clathrin/coatomer_adapt-like_N"/>
</dbReference>
<dbReference type="InterPro" id="IPR011989">
    <property type="entry name" value="ARM-like"/>
</dbReference>
<evidence type="ECO:0000256" key="5">
    <source>
        <dbReference type="ARBA" id="ARBA00022490"/>
    </source>
</evidence>
<dbReference type="Proteomes" id="UP000646827">
    <property type="component" value="Unassembled WGS sequence"/>
</dbReference>
<dbReference type="InterPro" id="IPR016024">
    <property type="entry name" value="ARM-type_fold"/>
</dbReference>
<dbReference type="GO" id="GO:0000139">
    <property type="term" value="C:Golgi membrane"/>
    <property type="evidence" value="ECO:0007669"/>
    <property type="project" value="UniProtKB-SubCell"/>
</dbReference>
<evidence type="ECO:0000256" key="6">
    <source>
        <dbReference type="ARBA" id="ARBA00022737"/>
    </source>
</evidence>
<dbReference type="InterPro" id="IPR016460">
    <property type="entry name" value="COPB1"/>
</dbReference>
<evidence type="ECO:0000256" key="2">
    <source>
        <dbReference type="ARBA" id="ARBA00011775"/>
    </source>
</evidence>
<evidence type="ECO:0000256" key="11">
    <source>
        <dbReference type="ARBA" id="ARBA00023329"/>
    </source>
</evidence>
<dbReference type="OrthoDB" id="10261439at2759"/>
<dbReference type="Pfam" id="PF01602">
    <property type="entry name" value="Adaptin_N"/>
    <property type="match status" value="1"/>
</dbReference>
<dbReference type="PANTHER" id="PTHR10635:SF0">
    <property type="entry name" value="COATOMER SUBUNIT BETA"/>
    <property type="match status" value="1"/>
</dbReference>
<feature type="region of interest" description="Disordered" evidence="15">
    <location>
        <begin position="493"/>
        <end position="526"/>
    </location>
</feature>
<dbReference type="GO" id="GO:0030126">
    <property type="term" value="C:COPI vesicle coat"/>
    <property type="evidence" value="ECO:0007669"/>
    <property type="project" value="InterPro"/>
</dbReference>
<feature type="domain" description="Coatomer beta subunit appendage platform" evidence="18">
    <location>
        <begin position="825"/>
        <end position="951"/>
    </location>
</feature>
<evidence type="ECO:0000256" key="7">
    <source>
        <dbReference type="ARBA" id="ARBA00022892"/>
    </source>
</evidence>
<dbReference type="InterPro" id="IPR011710">
    <property type="entry name" value="Coatomer_bsu_C"/>
</dbReference>
<dbReference type="GO" id="GO:0005198">
    <property type="term" value="F:structural molecule activity"/>
    <property type="evidence" value="ECO:0007669"/>
    <property type="project" value="InterPro"/>
</dbReference>
<organism evidence="19 20">
    <name type="scientific">Circinella minor</name>
    <dbReference type="NCBI Taxonomy" id="1195481"/>
    <lineage>
        <taxon>Eukaryota</taxon>
        <taxon>Fungi</taxon>
        <taxon>Fungi incertae sedis</taxon>
        <taxon>Mucoromycota</taxon>
        <taxon>Mucoromycotina</taxon>
        <taxon>Mucoromycetes</taxon>
        <taxon>Mucorales</taxon>
        <taxon>Lichtheimiaceae</taxon>
        <taxon>Circinella</taxon>
    </lineage>
</organism>
<keyword evidence="6" id="KW-0677">Repeat</keyword>
<keyword evidence="10 14" id="KW-0472">Membrane</keyword>
<keyword evidence="20" id="KW-1185">Reference proteome</keyword>
<dbReference type="FunFam" id="1.25.10.10:FF:000444">
    <property type="entry name" value="Coatomer subunit beta"/>
    <property type="match status" value="1"/>
</dbReference>
<dbReference type="Gene3D" id="1.25.10.10">
    <property type="entry name" value="Leucine-rich Repeat Variant"/>
    <property type="match status" value="1"/>
</dbReference>
<dbReference type="Pfam" id="PF07718">
    <property type="entry name" value="Coatamer_beta_C"/>
    <property type="match status" value="1"/>
</dbReference>
<dbReference type="InterPro" id="IPR029446">
    <property type="entry name" value="COPB1_appendage_platform_dom"/>
</dbReference>
<keyword evidence="5 14" id="KW-0963">Cytoplasm</keyword>
<dbReference type="AlphaFoldDB" id="A0A8H7S7I2"/>
<keyword evidence="7 14" id="KW-0931">ER-Golgi transport</keyword>
<comment type="subcellular location">
    <subcellularLocation>
        <location evidence="14">Cytoplasm</location>
    </subcellularLocation>
    <subcellularLocation>
        <location evidence="1 14">Golgi apparatus membrane</location>
        <topology evidence="1 14">Peripheral membrane protein</topology>
        <orientation evidence="1 14">Cytoplasmic side</orientation>
    </subcellularLocation>
    <subcellularLocation>
        <location evidence="14">Cytoplasmic vesicle</location>
        <location evidence="14">COPI-coated vesicle membrane</location>
        <topology evidence="14">Peripheral membrane protein</topology>
        <orientation evidence="14">Cytoplasmic side</orientation>
    </subcellularLocation>
</comment>
<evidence type="ECO:0000256" key="3">
    <source>
        <dbReference type="ARBA" id="ARBA00017024"/>
    </source>
</evidence>
<evidence type="ECO:0000256" key="10">
    <source>
        <dbReference type="ARBA" id="ARBA00023136"/>
    </source>
</evidence>
<dbReference type="GO" id="GO:0006891">
    <property type="term" value="P:intra-Golgi vesicle-mediated transport"/>
    <property type="evidence" value="ECO:0007669"/>
    <property type="project" value="TreeGrafter"/>
</dbReference>
<evidence type="ECO:0000259" key="16">
    <source>
        <dbReference type="Pfam" id="PF01602"/>
    </source>
</evidence>
<keyword evidence="11 14" id="KW-0968">Cytoplasmic vesicle</keyword>
<evidence type="ECO:0000256" key="8">
    <source>
        <dbReference type="ARBA" id="ARBA00022927"/>
    </source>
</evidence>
<feature type="domain" description="Coatomer beta subunit C-terminal" evidence="17">
    <location>
        <begin position="682"/>
        <end position="817"/>
    </location>
</feature>
<comment type="caution">
    <text evidence="19">The sequence shown here is derived from an EMBL/GenBank/DDBJ whole genome shotgun (WGS) entry which is preliminary data.</text>
</comment>
<accession>A0A8H7S7I2</accession>
<evidence type="ECO:0000313" key="19">
    <source>
        <dbReference type="EMBL" id="KAG2224237.1"/>
    </source>
</evidence>
<dbReference type="PIRSF" id="PIRSF005727">
    <property type="entry name" value="Coatomer_beta_subunit"/>
    <property type="match status" value="1"/>
</dbReference>
<keyword evidence="8 14" id="KW-0653">Protein transport</keyword>
<dbReference type="PANTHER" id="PTHR10635">
    <property type="entry name" value="COATOMER SUBUNIT BETA"/>
    <property type="match status" value="1"/>
</dbReference>
<gene>
    <name evidence="19" type="ORF">INT45_000266</name>
</gene>
<evidence type="ECO:0000259" key="18">
    <source>
        <dbReference type="Pfam" id="PF14806"/>
    </source>
</evidence>
<dbReference type="GO" id="GO:0006886">
    <property type="term" value="P:intracellular protein transport"/>
    <property type="evidence" value="ECO:0007669"/>
    <property type="project" value="InterPro"/>
</dbReference>
<dbReference type="SUPFAM" id="SSF48371">
    <property type="entry name" value="ARM repeat"/>
    <property type="match status" value="1"/>
</dbReference>
<evidence type="ECO:0000256" key="9">
    <source>
        <dbReference type="ARBA" id="ARBA00023034"/>
    </source>
</evidence>
<evidence type="ECO:0000259" key="17">
    <source>
        <dbReference type="Pfam" id="PF07718"/>
    </source>
</evidence>
<dbReference type="GO" id="GO:0006888">
    <property type="term" value="P:endoplasmic reticulum to Golgi vesicle-mediated transport"/>
    <property type="evidence" value="ECO:0007669"/>
    <property type="project" value="TreeGrafter"/>
</dbReference>
<reference evidence="19 20" key="1">
    <citation type="submission" date="2020-12" db="EMBL/GenBank/DDBJ databases">
        <title>Metabolic potential, ecology and presence of endohyphal bacteria is reflected in genomic diversity of Mucoromycotina.</title>
        <authorList>
            <person name="Muszewska A."/>
            <person name="Okrasinska A."/>
            <person name="Steczkiewicz K."/>
            <person name="Drgas O."/>
            <person name="Orlowska M."/>
            <person name="Perlinska-Lenart U."/>
            <person name="Aleksandrzak-Piekarczyk T."/>
            <person name="Szatraj K."/>
            <person name="Zielenkiewicz U."/>
            <person name="Pilsyk S."/>
            <person name="Malc E."/>
            <person name="Mieczkowski P."/>
            <person name="Kruszewska J.S."/>
            <person name="Biernat P."/>
            <person name="Pawlowska J."/>
        </authorList>
    </citation>
    <scope>NUCLEOTIDE SEQUENCE [LARGE SCALE GENOMIC DNA]</scope>
    <source>
        <strain evidence="19 20">CBS 142.35</strain>
    </source>
</reference>
<evidence type="ECO:0000313" key="20">
    <source>
        <dbReference type="Proteomes" id="UP000646827"/>
    </source>
</evidence>